<dbReference type="InterPro" id="IPR025343">
    <property type="entry name" value="DUF4099"/>
</dbReference>
<proteinExistence type="predicted"/>
<dbReference type="RefSeq" id="WP_151876224.1">
    <property type="nucleotide sequence ID" value="NZ_WCTY01000063.1"/>
</dbReference>
<protein>
    <submittedName>
        <fullName evidence="3">DUF3945 domain-containing protein</fullName>
    </submittedName>
</protein>
<gene>
    <name evidence="3" type="ORF">GAQ44_22675</name>
</gene>
<name>A0A7J5GQN6_BACUN</name>
<feature type="region of interest" description="Disordered" evidence="1">
    <location>
        <begin position="110"/>
        <end position="145"/>
    </location>
</feature>
<evidence type="ECO:0000259" key="2">
    <source>
        <dbReference type="Pfam" id="PF13351"/>
    </source>
</evidence>
<dbReference type="AlphaFoldDB" id="A0A7J5GQN6"/>
<organism evidence="3 4">
    <name type="scientific">Bacteroides uniformis</name>
    <dbReference type="NCBI Taxonomy" id="820"/>
    <lineage>
        <taxon>Bacteria</taxon>
        <taxon>Pseudomonadati</taxon>
        <taxon>Bacteroidota</taxon>
        <taxon>Bacteroidia</taxon>
        <taxon>Bacteroidales</taxon>
        <taxon>Bacteroidaceae</taxon>
        <taxon>Bacteroides</taxon>
    </lineage>
</organism>
<accession>A0A7J5GQN6</accession>
<reference evidence="3 4" key="1">
    <citation type="journal article" date="2019" name="Nat. Med.">
        <title>A library of human gut bacterial isolates paired with longitudinal multiomics data enables mechanistic microbiome research.</title>
        <authorList>
            <person name="Poyet M."/>
            <person name="Groussin M."/>
            <person name="Gibbons S.M."/>
            <person name="Avila-Pacheco J."/>
            <person name="Jiang X."/>
            <person name="Kearney S.M."/>
            <person name="Perrotta A.R."/>
            <person name="Berdy B."/>
            <person name="Zhao S."/>
            <person name="Lieberman T.D."/>
            <person name="Swanson P.K."/>
            <person name="Smith M."/>
            <person name="Roesemann S."/>
            <person name="Alexander J.E."/>
            <person name="Rich S.A."/>
            <person name="Livny J."/>
            <person name="Vlamakis H."/>
            <person name="Clish C."/>
            <person name="Bullock K."/>
            <person name="Deik A."/>
            <person name="Scott J."/>
            <person name="Pierce K.A."/>
            <person name="Xavier R.J."/>
            <person name="Alm E.J."/>
        </authorList>
    </citation>
    <scope>NUCLEOTIDE SEQUENCE [LARGE SCALE GENOMIC DNA]</scope>
    <source>
        <strain evidence="3 4">BIOML-A19</strain>
    </source>
</reference>
<dbReference type="Pfam" id="PF13351">
    <property type="entry name" value="DUF4099"/>
    <property type="match status" value="1"/>
</dbReference>
<evidence type="ECO:0000256" key="1">
    <source>
        <dbReference type="SAM" id="MobiDB-lite"/>
    </source>
</evidence>
<evidence type="ECO:0000313" key="4">
    <source>
        <dbReference type="Proteomes" id="UP000487221"/>
    </source>
</evidence>
<feature type="non-terminal residue" evidence="3">
    <location>
        <position position="316"/>
    </location>
</feature>
<feature type="compositionally biased region" description="Low complexity" evidence="1">
    <location>
        <begin position="113"/>
        <end position="145"/>
    </location>
</feature>
<feature type="domain" description="DUF4099" evidence="2">
    <location>
        <begin position="149"/>
        <end position="230"/>
    </location>
</feature>
<dbReference type="EMBL" id="WCTY01000063">
    <property type="protein sequence ID" value="KAB4179738.1"/>
    <property type="molecule type" value="Genomic_DNA"/>
</dbReference>
<comment type="caution">
    <text evidence="3">The sequence shown here is derived from an EMBL/GenBank/DDBJ whole genome shotgun (WGS) entry which is preliminary data.</text>
</comment>
<dbReference type="Proteomes" id="UP000487221">
    <property type="component" value="Unassembled WGS sequence"/>
</dbReference>
<sequence length="316" mass="35899">MDERPDNSEQLMDILLVMDQEKKTIQAVSGVKDGELQTKNPLEDNNDLLRVDRHGDMFSNFFSNLWNQLKDPTRFHFFRVPEEDVQRVAADFQQTVQNPTPEGQARMAQYEVQHPAQAQQQGEQQAQPAAGHQQQQPTDAPQQQPQYKYDVEKIDWNSLANLGIKREQIEQNGMLDQMLRGFQTDKTVRVYFNLDSISHANDSQLSLRESPDGRVVVCSHGILDPAKLQQQFFGHTFTKEDSDAIKIAGNMGRIVELTNRAGEKVPSLVSRNQKTNELASFPADKVRIPAEKNGHTFTPDEVARLKKGEAVVCKFQ</sequence>
<evidence type="ECO:0000313" key="3">
    <source>
        <dbReference type="EMBL" id="KAB4179738.1"/>
    </source>
</evidence>